<dbReference type="WBParaSite" id="Csp11.Scaffold629.g8649.t1">
    <property type="protein sequence ID" value="Csp11.Scaffold629.g8649.t1"/>
    <property type="gene ID" value="Csp11.Scaffold629.g8649"/>
</dbReference>
<organism evidence="1 2">
    <name type="scientific">Caenorhabditis tropicalis</name>
    <dbReference type="NCBI Taxonomy" id="1561998"/>
    <lineage>
        <taxon>Eukaryota</taxon>
        <taxon>Metazoa</taxon>
        <taxon>Ecdysozoa</taxon>
        <taxon>Nematoda</taxon>
        <taxon>Chromadorea</taxon>
        <taxon>Rhabditida</taxon>
        <taxon>Rhabditina</taxon>
        <taxon>Rhabditomorpha</taxon>
        <taxon>Rhabditoidea</taxon>
        <taxon>Rhabditidae</taxon>
        <taxon>Peloderinae</taxon>
        <taxon>Caenorhabditis</taxon>
    </lineage>
</organism>
<dbReference type="AlphaFoldDB" id="A0A1I7UF01"/>
<evidence type="ECO:0000313" key="2">
    <source>
        <dbReference type="WBParaSite" id="Csp11.Scaffold629.g8649.t1"/>
    </source>
</evidence>
<evidence type="ECO:0000313" key="1">
    <source>
        <dbReference type="Proteomes" id="UP000095282"/>
    </source>
</evidence>
<sequence length="77" mass="9496">MRFFIQGYEFITKMLDQEIDYIIFNRRRFNFLNNIYEVLEEVMLVGNQQYSEEGQEEVKVLIDFLVFIMKIYSNTFM</sequence>
<reference evidence="2" key="1">
    <citation type="submission" date="2016-11" db="UniProtKB">
        <authorList>
            <consortium name="WormBaseParasite"/>
        </authorList>
    </citation>
    <scope>IDENTIFICATION</scope>
</reference>
<protein>
    <submittedName>
        <fullName evidence="2">Uncharacterized protein</fullName>
    </submittedName>
</protein>
<name>A0A1I7UF01_9PELO</name>
<proteinExistence type="predicted"/>
<dbReference type="Proteomes" id="UP000095282">
    <property type="component" value="Unplaced"/>
</dbReference>
<keyword evidence="1" id="KW-1185">Reference proteome</keyword>
<accession>A0A1I7UF01</accession>